<proteinExistence type="predicted"/>
<gene>
    <name evidence="2" type="ORF">KCX74_10165</name>
</gene>
<evidence type="ECO:0000256" key="1">
    <source>
        <dbReference type="SAM" id="SignalP"/>
    </source>
</evidence>
<evidence type="ECO:0008006" key="4">
    <source>
        <dbReference type="Google" id="ProtNLM"/>
    </source>
</evidence>
<feature type="signal peptide" evidence="1">
    <location>
        <begin position="1"/>
        <end position="23"/>
    </location>
</feature>
<keyword evidence="1" id="KW-0732">Signal</keyword>
<dbReference type="PROSITE" id="PS51257">
    <property type="entry name" value="PROKAR_LIPOPROTEIN"/>
    <property type="match status" value="1"/>
</dbReference>
<evidence type="ECO:0000313" key="2">
    <source>
        <dbReference type="EMBL" id="MBR7796399.1"/>
    </source>
</evidence>
<comment type="caution">
    <text evidence="2">The sequence shown here is derived from an EMBL/GenBank/DDBJ whole genome shotgun (WGS) entry which is preliminary data.</text>
</comment>
<sequence>MKKLSFLLIFITFLVAGCSNSSGGDGGTLEELDKDKAREAIAEGALESHILHDKGYSPSDIVNIEVCESYHIDNEEAGFIDMYKVEWETSDGKFAYDFSLTTDYEIEIISGYRKIEDRCIYID</sequence>
<name>A0A941I956_9BACI</name>
<dbReference type="RefSeq" id="WP_026683196.1">
    <property type="nucleotide sequence ID" value="NZ_BAAACY010000063.1"/>
</dbReference>
<protein>
    <recommendedName>
        <fullName evidence="4">Lipoprotein</fullName>
    </recommendedName>
</protein>
<evidence type="ECO:0000313" key="3">
    <source>
        <dbReference type="Proteomes" id="UP000675284"/>
    </source>
</evidence>
<keyword evidence="3" id="KW-1185">Reference proteome</keyword>
<accession>A0A941I956</accession>
<dbReference type="AlphaFoldDB" id="A0A941I956"/>
<feature type="chain" id="PRO_5038584265" description="Lipoprotein" evidence="1">
    <location>
        <begin position="24"/>
        <end position="123"/>
    </location>
</feature>
<organism evidence="2 3">
    <name type="scientific">Virgibacillus salarius</name>
    <dbReference type="NCBI Taxonomy" id="447199"/>
    <lineage>
        <taxon>Bacteria</taxon>
        <taxon>Bacillati</taxon>
        <taxon>Bacillota</taxon>
        <taxon>Bacilli</taxon>
        <taxon>Bacillales</taxon>
        <taxon>Bacillaceae</taxon>
        <taxon>Virgibacillus</taxon>
    </lineage>
</organism>
<dbReference type="Proteomes" id="UP000675284">
    <property type="component" value="Unassembled WGS sequence"/>
</dbReference>
<reference evidence="2" key="1">
    <citation type="submission" date="2021-04" db="EMBL/GenBank/DDBJ databases">
        <title>Isolation and polyphasic classification of algal microorganism.</title>
        <authorList>
            <person name="Wang S."/>
        </authorList>
    </citation>
    <scope>NUCLEOTIDE SEQUENCE</scope>
    <source>
        <strain evidence="2">720a</strain>
    </source>
</reference>
<dbReference type="EMBL" id="JAGSOT010000026">
    <property type="protein sequence ID" value="MBR7796399.1"/>
    <property type="molecule type" value="Genomic_DNA"/>
</dbReference>